<name>A0A0W0TTV7_9GAMM</name>
<keyword evidence="1" id="KW-0175">Coiled coil</keyword>
<reference evidence="3 4" key="1">
    <citation type="submission" date="2015-11" db="EMBL/GenBank/DDBJ databases">
        <title>Genomic analysis of 38 Legionella species identifies large and diverse effector repertoires.</title>
        <authorList>
            <person name="Burstein D."/>
            <person name="Amaro F."/>
            <person name="Zusman T."/>
            <person name="Lifshitz Z."/>
            <person name="Cohen O."/>
            <person name="Gilbert J.A."/>
            <person name="Pupko T."/>
            <person name="Shuman H.A."/>
            <person name="Segal G."/>
        </authorList>
    </citation>
    <scope>NUCLEOTIDE SEQUENCE [LARGE SCALE GENOMIC DNA]</scope>
    <source>
        <strain evidence="3 4">ATCC 49504</strain>
    </source>
</reference>
<evidence type="ECO:0000313" key="3">
    <source>
        <dbReference type="EMBL" id="KTC98859.1"/>
    </source>
</evidence>
<dbReference type="PROSITE" id="PS50892">
    <property type="entry name" value="V_SNARE"/>
    <property type="match status" value="1"/>
</dbReference>
<proteinExistence type="predicted"/>
<feature type="region of interest" description="Disordered" evidence="2">
    <location>
        <begin position="1"/>
        <end position="26"/>
    </location>
</feature>
<sequence>MQNKDEQPISIATSSSSMASSSSTPARPPLICTGIARRFAVNPTESWIEHAGYGLFASPLGRAWVEQLEKKALELIDNYPYVISMNNYLVHFYRVGANWCAAALNRELSDGELRSLVHFLLYEKIPLATVAHTPKNYVTRIKATRDALDDTTEIMRDNLEKFLERREALERLLEDTEELKIETNRFYLSTTELNSCWPDKPWWLPSLSTISSMCQIL</sequence>
<evidence type="ECO:0000313" key="4">
    <source>
        <dbReference type="Proteomes" id="UP000054785"/>
    </source>
</evidence>
<dbReference type="PATRIC" id="fig|45065.4.peg.1554"/>
<dbReference type="Gene3D" id="1.20.5.110">
    <property type="match status" value="1"/>
</dbReference>
<dbReference type="InterPro" id="IPR042855">
    <property type="entry name" value="V_SNARE_CC"/>
</dbReference>
<organism evidence="3 4">
    <name type="scientific">Legionella geestiana</name>
    <dbReference type="NCBI Taxonomy" id="45065"/>
    <lineage>
        <taxon>Bacteria</taxon>
        <taxon>Pseudomonadati</taxon>
        <taxon>Pseudomonadota</taxon>
        <taxon>Gammaproteobacteria</taxon>
        <taxon>Legionellales</taxon>
        <taxon>Legionellaceae</taxon>
        <taxon>Legionella</taxon>
    </lineage>
</organism>
<dbReference type="Proteomes" id="UP000054785">
    <property type="component" value="Unassembled WGS sequence"/>
</dbReference>
<dbReference type="SUPFAM" id="SSF58038">
    <property type="entry name" value="SNARE fusion complex"/>
    <property type="match status" value="1"/>
</dbReference>
<feature type="coiled-coil region" evidence="1">
    <location>
        <begin position="152"/>
        <end position="179"/>
    </location>
</feature>
<evidence type="ECO:0000256" key="2">
    <source>
        <dbReference type="SAM" id="MobiDB-lite"/>
    </source>
</evidence>
<dbReference type="STRING" id="45065.Lgee_1436"/>
<dbReference type="RefSeq" id="WP_028387504.1">
    <property type="nucleotide sequence ID" value="NZ_CAAAHN010000024.1"/>
</dbReference>
<comment type="caution">
    <text evidence="3">The sequence shown here is derived from an EMBL/GenBank/DDBJ whole genome shotgun (WGS) entry which is preliminary data.</text>
</comment>
<feature type="compositionally biased region" description="Low complexity" evidence="2">
    <location>
        <begin position="9"/>
        <end position="24"/>
    </location>
</feature>
<evidence type="ECO:0000256" key="1">
    <source>
        <dbReference type="SAM" id="Coils"/>
    </source>
</evidence>
<dbReference type="Pfam" id="PF00957">
    <property type="entry name" value="Synaptobrevin"/>
    <property type="match status" value="1"/>
</dbReference>
<dbReference type="CDD" id="cd15843">
    <property type="entry name" value="R-SNARE"/>
    <property type="match status" value="1"/>
</dbReference>
<accession>A0A0W0TTV7</accession>
<dbReference type="AlphaFoldDB" id="A0A0W0TTV7"/>
<keyword evidence="4" id="KW-1185">Reference proteome</keyword>
<gene>
    <name evidence="3" type="ORF">Lgee_1436</name>
</gene>
<protein>
    <submittedName>
        <fullName evidence="3">Synaptobrevin</fullName>
    </submittedName>
</protein>
<dbReference type="EMBL" id="LNYC01000055">
    <property type="protein sequence ID" value="KTC98859.1"/>
    <property type="molecule type" value="Genomic_DNA"/>
</dbReference>